<dbReference type="PROSITE" id="PS51277">
    <property type="entry name" value="BURP"/>
    <property type="match status" value="2"/>
</dbReference>
<feature type="domain" description="BURP" evidence="2">
    <location>
        <begin position="386"/>
        <end position="599"/>
    </location>
</feature>
<name>A0A7J9FP60_9ROSI</name>
<organism evidence="3 4">
    <name type="scientific">Gossypium trilobum</name>
    <dbReference type="NCBI Taxonomy" id="34281"/>
    <lineage>
        <taxon>Eukaryota</taxon>
        <taxon>Viridiplantae</taxon>
        <taxon>Streptophyta</taxon>
        <taxon>Embryophyta</taxon>
        <taxon>Tracheophyta</taxon>
        <taxon>Spermatophyta</taxon>
        <taxon>Magnoliopsida</taxon>
        <taxon>eudicotyledons</taxon>
        <taxon>Gunneridae</taxon>
        <taxon>Pentapetalae</taxon>
        <taxon>rosids</taxon>
        <taxon>malvids</taxon>
        <taxon>Malvales</taxon>
        <taxon>Malvaceae</taxon>
        <taxon>Malvoideae</taxon>
        <taxon>Gossypium</taxon>
    </lineage>
</organism>
<evidence type="ECO:0000256" key="1">
    <source>
        <dbReference type="SAM" id="MobiDB-lite"/>
    </source>
</evidence>
<dbReference type="InterPro" id="IPR044816">
    <property type="entry name" value="BURP"/>
</dbReference>
<proteinExistence type="predicted"/>
<protein>
    <recommendedName>
        <fullName evidence="2">BURP domain-containing protein</fullName>
    </recommendedName>
</protein>
<reference evidence="3 4" key="1">
    <citation type="journal article" date="2019" name="Genome Biol. Evol.">
        <title>Insights into the evolution of the New World diploid cottons (Gossypium, subgenus Houzingenia) based on genome sequencing.</title>
        <authorList>
            <person name="Grover C.E."/>
            <person name="Arick M.A. 2nd"/>
            <person name="Thrash A."/>
            <person name="Conover J.L."/>
            <person name="Sanders W.S."/>
            <person name="Peterson D.G."/>
            <person name="Frelichowski J.E."/>
            <person name="Scheffler J.A."/>
            <person name="Scheffler B.E."/>
            <person name="Wendel J.F."/>
        </authorList>
    </citation>
    <scope>NUCLEOTIDE SEQUENCE [LARGE SCALE GENOMIC DNA]</scope>
    <source>
        <strain evidence="3">8</strain>
        <tissue evidence="3">Leaf</tissue>
    </source>
</reference>
<dbReference type="AlphaFoldDB" id="A0A7J9FP60"/>
<evidence type="ECO:0000259" key="2">
    <source>
        <dbReference type="PROSITE" id="PS51277"/>
    </source>
</evidence>
<sequence>DSSKESKDKDAPINPFIIYENTNTKRQPKGVNAPINPFIIYGKKSKEASRKELKNKDGTNKKSKGVNAPISPFIIYGKESKGNKKHGSAAINGTMFFFQEDLHPGKRVNLPLLAKTRDLTTFLPQQVARSIPFSYNEFPQILNLFSLDPESMEANDMEQTINVCEREGLRGEEIFCATSFESFVDSSVSKLGKNIQLLANELAKETNNPVFTIGRGIQNMGEEELVCHKMSYPYAVFLCHSIDSTVVYKVPLVGMDGTKAKALVICHKDTSAWSPNHPVFEILKVKPGTVPICHFAVRDTLAWLAVCGVSHDSADLPAEVHWKSVFPHTPMPKALKHRLLQPAAGNKPWVVTRKEDSINDGDYGNADPSMGFGRGSIISRTNITMYFFENDLYPGKKVKLEYFSKAKARNEVPFLSRRVAESIPFSSDEFPGILKLFSLKPESREAKAMNRTIAMCARRVIEGEDMYCATSLESLVDLSVRKFGNDIQVLSSEVEKETENQDFSVANEGTIPMGEKDIVCHKMKYPYAVFLCHSLDKTAVYRVPLVGKHGTKANALAVCHRDTSAWNPNHIAFLLLKVKPGSVPICHFLMRESLVWVPNRFAH</sequence>
<dbReference type="PANTHER" id="PTHR31236:SF64">
    <property type="entry name" value="BURP DOMAIN PROTEIN RD22-LIKE"/>
    <property type="match status" value="1"/>
</dbReference>
<keyword evidence="4" id="KW-1185">Reference proteome</keyword>
<dbReference type="EMBL" id="JABEZW010225362">
    <property type="protein sequence ID" value="MBA0787116.1"/>
    <property type="molecule type" value="Genomic_DNA"/>
</dbReference>
<gene>
    <name evidence="3" type="ORF">Gotri_027312</name>
</gene>
<feature type="compositionally biased region" description="Basic and acidic residues" evidence="1">
    <location>
        <begin position="1"/>
        <end position="11"/>
    </location>
</feature>
<feature type="domain" description="BURP" evidence="2">
    <location>
        <begin position="96"/>
        <end position="306"/>
    </location>
</feature>
<feature type="non-terminal residue" evidence="3">
    <location>
        <position position="1"/>
    </location>
</feature>
<dbReference type="PANTHER" id="PTHR31236">
    <property type="entry name" value="BURP DOMAIN PROTEIN USPL1-LIKE"/>
    <property type="match status" value="1"/>
</dbReference>
<dbReference type="InterPro" id="IPR004873">
    <property type="entry name" value="BURP_dom"/>
</dbReference>
<evidence type="ECO:0000313" key="3">
    <source>
        <dbReference type="EMBL" id="MBA0787116.1"/>
    </source>
</evidence>
<accession>A0A7J9FP60</accession>
<feature type="region of interest" description="Disordered" evidence="1">
    <location>
        <begin position="1"/>
        <end position="31"/>
    </location>
</feature>
<evidence type="ECO:0000313" key="4">
    <source>
        <dbReference type="Proteomes" id="UP000593568"/>
    </source>
</evidence>
<dbReference type="Proteomes" id="UP000593568">
    <property type="component" value="Unassembled WGS sequence"/>
</dbReference>
<dbReference type="Pfam" id="PF03181">
    <property type="entry name" value="BURP"/>
    <property type="match status" value="2"/>
</dbReference>
<comment type="caution">
    <text evidence="3">The sequence shown here is derived from an EMBL/GenBank/DDBJ whole genome shotgun (WGS) entry which is preliminary data.</text>
</comment>
<dbReference type="SMART" id="SM01045">
    <property type="entry name" value="BURP"/>
    <property type="match status" value="2"/>
</dbReference>